<evidence type="ECO:0000256" key="2">
    <source>
        <dbReference type="SAM" id="Phobius"/>
    </source>
</evidence>
<proteinExistence type="predicted"/>
<accession>A0A9D9FZF3</accession>
<feature type="transmembrane region" description="Helical" evidence="2">
    <location>
        <begin position="38"/>
        <end position="59"/>
    </location>
</feature>
<keyword evidence="2" id="KW-0812">Transmembrane</keyword>
<comment type="caution">
    <text evidence="3">The sequence shown here is derived from an EMBL/GenBank/DDBJ whole genome shotgun (WGS) entry which is preliminary data.</text>
</comment>
<dbReference type="EMBL" id="JAEPLE010000001">
    <property type="protein sequence ID" value="MBO6987679.1"/>
    <property type="molecule type" value="Genomic_DNA"/>
</dbReference>
<name>A0A9D9FZF3_PROMR</name>
<reference evidence="3" key="1">
    <citation type="journal article" date="2021" name="Front. Mar. Sci.">
        <title>Genomes of Diverse Isolates of Prochlorococcus High-Light-Adapted Clade II in the Western Pacific Ocean.</title>
        <authorList>
            <person name="Yan W."/>
            <person name="Feng X."/>
            <person name="Zhang W."/>
            <person name="Nawaz M.Z."/>
            <person name="Luo T."/>
            <person name="Zhang R."/>
            <person name="Jiao N."/>
        </authorList>
    </citation>
    <scope>NUCLEOTIDE SEQUENCE</scope>
    <source>
        <strain evidence="3">XMU1424</strain>
    </source>
</reference>
<protein>
    <submittedName>
        <fullName evidence="3">Uncharacterized protein</fullName>
    </submittedName>
</protein>
<keyword evidence="2" id="KW-0472">Membrane</keyword>
<keyword evidence="2" id="KW-1133">Transmembrane helix</keyword>
<evidence type="ECO:0000256" key="1">
    <source>
        <dbReference type="SAM" id="MobiDB-lite"/>
    </source>
</evidence>
<gene>
    <name evidence="3" type="ORF">JJ833_02325</name>
</gene>
<dbReference type="AlphaFoldDB" id="A0A9D9FZF3"/>
<sequence>MLSQNSVKGRKYPSRKKVHPKSRKIVKREKNYSFSSSIFSSFIIFAGFISLSLTIFFLIRQLQPVIRNERLKFLCTYQLGDKKSQRYKESKLELEKIVGDSDKYCKNFLLPNEKTKKGFKLFPIMRNIFFRFI</sequence>
<organism evidence="3">
    <name type="scientific">Prochlorococcus marinus XMU1424</name>
    <dbReference type="NCBI Taxonomy" id="2774497"/>
    <lineage>
        <taxon>Bacteria</taxon>
        <taxon>Bacillati</taxon>
        <taxon>Cyanobacteriota</taxon>
        <taxon>Cyanophyceae</taxon>
        <taxon>Synechococcales</taxon>
        <taxon>Prochlorococcaceae</taxon>
        <taxon>Prochlorococcus</taxon>
    </lineage>
</organism>
<feature type="region of interest" description="Disordered" evidence="1">
    <location>
        <begin position="1"/>
        <end position="22"/>
    </location>
</feature>
<evidence type="ECO:0000313" key="3">
    <source>
        <dbReference type="EMBL" id="MBO6987679.1"/>
    </source>
</evidence>
<feature type="compositionally biased region" description="Basic residues" evidence="1">
    <location>
        <begin position="8"/>
        <end position="22"/>
    </location>
</feature>